<keyword evidence="4" id="KW-0614">Plasmid</keyword>
<dbReference type="Proteomes" id="UP001431572">
    <property type="component" value="Plasmid unnamed1"/>
</dbReference>
<dbReference type="InterPro" id="IPR027417">
    <property type="entry name" value="P-loop_NTPase"/>
</dbReference>
<gene>
    <name evidence="3" type="ORF">HXX08_12995</name>
    <name evidence="4" type="ORF">OZ401_004746</name>
</gene>
<evidence type="ECO:0000256" key="1">
    <source>
        <dbReference type="ARBA" id="ARBA00006976"/>
    </source>
</evidence>
<name>A0A8T7M3Y8_9CHLR</name>
<dbReference type="Gene3D" id="3.40.50.300">
    <property type="entry name" value="P-loop containing nucleotide triphosphate hydrolases"/>
    <property type="match status" value="1"/>
</dbReference>
<dbReference type="AlphaFoldDB" id="A0A8T7M3Y8"/>
<reference evidence="4" key="2">
    <citation type="journal article" date="2024" name="Nature">
        <title>Anoxygenic phototroph of the Chloroflexota uses a type I reaction centre.</title>
        <authorList>
            <person name="Tsuji J.M."/>
            <person name="Shaw N.A."/>
            <person name="Nagashima S."/>
            <person name="Venkiteswaran J.J."/>
            <person name="Schiff S.L."/>
            <person name="Watanabe T."/>
            <person name="Fukui M."/>
            <person name="Hanada S."/>
            <person name="Tank M."/>
            <person name="Neufeld J.D."/>
        </authorList>
    </citation>
    <scope>NUCLEOTIDE SEQUENCE</scope>
    <source>
        <strain evidence="4">L227-S17</strain>
        <plasmid evidence="4 6">unnamed1</plasmid>
    </source>
</reference>
<dbReference type="CDD" id="cd02042">
    <property type="entry name" value="ParAB_family"/>
    <property type="match status" value="1"/>
</dbReference>
<evidence type="ECO:0000313" key="6">
    <source>
        <dbReference type="Proteomes" id="UP001431572"/>
    </source>
</evidence>
<dbReference type="InterPro" id="IPR050678">
    <property type="entry name" value="DNA_Partitioning_ATPase"/>
</dbReference>
<dbReference type="PANTHER" id="PTHR13696:SF99">
    <property type="entry name" value="COBYRINIC ACID AC-DIAMIDE SYNTHASE"/>
    <property type="match status" value="1"/>
</dbReference>
<dbReference type="InterPro" id="IPR025669">
    <property type="entry name" value="AAA_dom"/>
</dbReference>
<evidence type="ECO:0000313" key="5">
    <source>
        <dbReference type="Proteomes" id="UP000521676"/>
    </source>
</evidence>
<dbReference type="PANTHER" id="PTHR13696">
    <property type="entry name" value="P-LOOP CONTAINING NUCLEOSIDE TRIPHOSPHATE HYDROLASE"/>
    <property type="match status" value="1"/>
</dbReference>
<comment type="similarity">
    <text evidence="1">Belongs to the ParA family.</text>
</comment>
<evidence type="ECO:0000313" key="3">
    <source>
        <dbReference type="EMBL" id="NWJ46788.1"/>
    </source>
</evidence>
<organism evidence="3 5">
    <name type="scientific">Candidatus Chlorohelix allophototropha</name>
    <dbReference type="NCBI Taxonomy" id="3003348"/>
    <lineage>
        <taxon>Bacteria</taxon>
        <taxon>Bacillati</taxon>
        <taxon>Chloroflexota</taxon>
        <taxon>Chloroflexia</taxon>
        <taxon>Candidatus Chloroheliales</taxon>
        <taxon>Candidatus Chloroheliaceae</taxon>
        <taxon>Candidatus Chlorohelix</taxon>
    </lineage>
</organism>
<protein>
    <submittedName>
        <fullName evidence="4">AAA family ATPase</fullName>
    </submittedName>
    <submittedName>
        <fullName evidence="3">ParA family protein</fullName>
    </submittedName>
</protein>
<dbReference type="RefSeq" id="WP_341472102.1">
    <property type="nucleotide sequence ID" value="NZ_CP128401.1"/>
</dbReference>
<evidence type="ECO:0000259" key="2">
    <source>
        <dbReference type="Pfam" id="PF13614"/>
    </source>
</evidence>
<dbReference type="FunFam" id="3.40.50.300:FF:000285">
    <property type="entry name" value="Sporulation initiation inhibitor Soj"/>
    <property type="match status" value="1"/>
</dbReference>
<dbReference type="EMBL" id="CP128401">
    <property type="protein sequence ID" value="WJW70227.1"/>
    <property type="molecule type" value="Genomic_DNA"/>
</dbReference>
<dbReference type="PIRSF" id="PIRSF009320">
    <property type="entry name" value="Nuc_binding_HP_1000"/>
    <property type="match status" value="1"/>
</dbReference>
<reference evidence="3 5" key="1">
    <citation type="submission" date="2020-06" db="EMBL/GenBank/DDBJ databases">
        <title>Anoxygenic phototrophic Chloroflexota member uses a Type I reaction center.</title>
        <authorList>
            <person name="Tsuji J.M."/>
            <person name="Shaw N.A."/>
            <person name="Nagashima S."/>
            <person name="Venkiteswaran J."/>
            <person name="Schiff S.L."/>
            <person name="Hanada S."/>
            <person name="Tank M."/>
            <person name="Neufeld J.D."/>
        </authorList>
    </citation>
    <scope>NUCLEOTIDE SEQUENCE [LARGE SCALE GENOMIC DNA]</scope>
    <source>
        <strain evidence="3">L227-S17</strain>
    </source>
</reference>
<sequence length="256" mass="28282">MIKIAFGLQKGGVGKTTSTISTGYALAKLGKRVLLVDSDPQANLTSSCLLDPRSFNLNIYDLFKKGSLKASNAIVKTQWDFDLIPSSIVLASAEVELVSAFQREQVLAEKFQELEGLGYDYVLTDSPPSLGLLTVNVLAASDRVVMPVQCQLLSIMGLQAFIDVVELVQKINRTLRISGVLLTMYDPRTGVSREVENNVREILGDLVFDTRIGNFTALSNIPRRGPIQVWEPKHPASQQYNAFAEELINRLEQESH</sequence>
<dbReference type="Proteomes" id="UP000521676">
    <property type="component" value="Unassembled WGS sequence"/>
</dbReference>
<dbReference type="SUPFAM" id="SSF52540">
    <property type="entry name" value="P-loop containing nucleoside triphosphate hydrolases"/>
    <property type="match status" value="1"/>
</dbReference>
<dbReference type="Pfam" id="PF13614">
    <property type="entry name" value="AAA_31"/>
    <property type="match status" value="1"/>
</dbReference>
<geneLocation type="plasmid" evidence="4 6">
    <name>unnamed1</name>
</geneLocation>
<feature type="domain" description="AAA" evidence="2">
    <location>
        <begin position="3"/>
        <end position="177"/>
    </location>
</feature>
<evidence type="ECO:0000313" key="4">
    <source>
        <dbReference type="EMBL" id="WJW70227.1"/>
    </source>
</evidence>
<dbReference type="EMBL" id="JACATZ010000001">
    <property type="protein sequence ID" value="NWJ46788.1"/>
    <property type="molecule type" value="Genomic_DNA"/>
</dbReference>
<keyword evidence="6" id="KW-1185">Reference proteome</keyword>
<proteinExistence type="inferred from homology"/>
<accession>A0A8T7M3Y8</accession>